<evidence type="ECO:0000256" key="1">
    <source>
        <dbReference type="ARBA" id="ARBA00022676"/>
    </source>
</evidence>
<evidence type="ECO:0000259" key="3">
    <source>
        <dbReference type="Pfam" id="PF00535"/>
    </source>
</evidence>
<protein>
    <submittedName>
        <fullName evidence="4">Glycosyltransferase family 2 protein</fullName>
    </submittedName>
</protein>
<reference evidence="4" key="1">
    <citation type="submission" date="2021-11" db="EMBL/GenBank/DDBJ databases">
        <title>Description of novel Chryseobacterium species.</title>
        <authorList>
            <person name="Saticioglu I.B."/>
            <person name="Ay H."/>
            <person name="Altun S."/>
            <person name="Duman M."/>
        </authorList>
    </citation>
    <scope>NUCLEOTIDE SEQUENCE</scope>
    <source>
        <strain evidence="4">C-17</strain>
    </source>
</reference>
<organism evidence="4 5">
    <name type="scientific">Chryseobacterium turcicum</name>
    <dbReference type="NCBI Taxonomy" id="2898076"/>
    <lineage>
        <taxon>Bacteria</taxon>
        <taxon>Pseudomonadati</taxon>
        <taxon>Bacteroidota</taxon>
        <taxon>Flavobacteriia</taxon>
        <taxon>Flavobacteriales</taxon>
        <taxon>Weeksellaceae</taxon>
        <taxon>Chryseobacterium group</taxon>
        <taxon>Chryseobacterium</taxon>
    </lineage>
</organism>
<dbReference type="RefSeq" id="WP_230668075.1">
    <property type="nucleotide sequence ID" value="NZ_JAJNAY010000001.1"/>
</dbReference>
<dbReference type="CDD" id="cd00761">
    <property type="entry name" value="Glyco_tranf_GTA_type"/>
    <property type="match status" value="1"/>
</dbReference>
<evidence type="ECO:0000313" key="5">
    <source>
        <dbReference type="Proteomes" id="UP001108025"/>
    </source>
</evidence>
<keyword evidence="5" id="KW-1185">Reference proteome</keyword>
<sequence length="334" mass="39187">MISIIIPVYNTEKYLHKCIDTVLSQSYKDIEVLLINDGSTDNSGKICDEYANKDGRIKIFHKENGGVSAARNLGIKKAKGEWLCFIDADDWIDADYLQNFVIVFSGEEDFIIQGYIKNNDEKIVGGSGFFSNFENFLDFFMYSEKNNLLNSPCFKLFRKDIVDRNNMKFDEKFSLGEDHIFTLEYIRFVSRFSVSFKRGYHYRMSNDGNSLTQKLIDIEKFKQYVLINNSLREEILNLNKAGKDFFICSYQEMNRWVIFTIHALFDKGRQLYFTEEKAEFESLLKLFRFKYGVSRISLKVDIYNMLFITIMRSGILPIKMKMKCLKFFTSIVSD</sequence>
<comment type="caution">
    <text evidence="4">The sequence shown here is derived from an EMBL/GenBank/DDBJ whole genome shotgun (WGS) entry which is preliminary data.</text>
</comment>
<proteinExistence type="predicted"/>
<evidence type="ECO:0000256" key="2">
    <source>
        <dbReference type="ARBA" id="ARBA00022679"/>
    </source>
</evidence>
<dbReference type="EMBL" id="JAJNAY010000001">
    <property type="protein sequence ID" value="MCD1116482.1"/>
    <property type="molecule type" value="Genomic_DNA"/>
</dbReference>
<feature type="domain" description="Glycosyltransferase 2-like" evidence="3">
    <location>
        <begin position="3"/>
        <end position="163"/>
    </location>
</feature>
<dbReference type="GO" id="GO:0016758">
    <property type="term" value="F:hexosyltransferase activity"/>
    <property type="evidence" value="ECO:0007669"/>
    <property type="project" value="UniProtKB-ARBA"/>
</dbReference>
<gene>
    <name evidence="4" type="ORF">LO744_06415</name>
</gene>
<dbReference type="Proteomes" id="UP001108025">
    <property type="component" value="Unassembled WGS sequence"/>
</dbReference>
<dbReference type="SUPFAM" id="SSF53448">
    <property type="entry name" value="Nucleotide-diphospho-sugar transferases"/>
    <property type="match status" value="1"/>
</dbReference>
<keyword evidence="1" id="KW-0328">Glycosyltransferase</keyword>
<keyword evidence="2" id="KW-0808">Transferase</keyword>
<evidence type="ECO:0000313" key="4">
    <source>
        <dbReference type="EMBL" id="MCD1116482.1"/>
    </source>
</evidence>
<accession>A0A9Q3V188</accession>
<dbReference type="InterPro" id="IPR029044">
    <property type="entry name" value="Nucleotide-diphossugar_trans"/>
</dbReference>
<dbReference type="Pfam" id="PF00535">
    <property type="entry name" value="Glycos_transf_2"/>
    <property type="match status" value="1"/>
</dbReference>
<dbReference type="Gene3D" id="3.90.550.10">
    <property type="entry name" value="Spore Coat Polysaccharide Biosynthesis Protein SpsA, Chain A"/>
    <property type="match status" value="1"/>
</dbReference>
<dbReference type="InterPro" id="IPR001173">
    <property type="entry name" value="Glyco_trans_2-like"/>
</dbReference>
<dbReference type="AlphaFoldDB" id="A0A9Q3V188"/>
<dbReference type="PANTHER" id="PTHR22916:SF51">
    <property type="entry name" value="GLYCOSYLTRANSFERASE EPSH-RELATED"/>
    <property type="match status" value="1"/>
</dbReference>
<dbReference type="PANTHER" id="PTHR22916">
    <property type="entry name" value="GLYCOSYLTRANSFERASE"/>
    <property type="match status" value="1"/>
</dbReference>
<name>A0A9Q3V188_9FLAO</name>